<accession>A0A078M3Q7</accession>
<dbReference type="PATRIC" id="fig|1461583.4.peg.59"/>
<sequence length="285" mass="32679">MTKWQDELRIIKVKRSHKEESYKAIEARIATKPAKKWPIPALTAIVMLALLIVALPMTPKQSTSDNLSVYKVSYKANQHTHFEAGSPLTYYGIKTTTNADVVALAKRIITKPEEVAPSQLHYMYDIVAHTNQGQYNYRIALADSKYFAINQHTKGAVAITYNDQYLFYELYEGGTSVVLVIPLFLLLLQGLAIIVIRKRYGQPNCQLKRMKVDVLYFVIAIITSTIMWNTPKWLGFIVLLLVVVGDIIYRRQYFMKHQANYSVHLQQLVTIAVRLMIIGVLFFYL</sequence>
<dbReference type="AlphaFoldDB" id="A0A078M3Q7"/>
<keyword evidence="1" id="KW-1133">Transmembrane helix</keyword>
<feature type="transmembrane region" description="Helical" evidence="1">
    <location>
        <begin position="176"/>
        <end position="197"/>
    </location>
</feature>
<dbReference type="EMBL" id="LN483073">
    <property type="protein sequence ID" value="CDZ99356.1"/>
    <property type="molecule type" value="Genomic_DNA"/>
</dbReference>
<feature type="transmembrane region" description="Helical" evidence="1">
    <location>
        <begin position="261"/>
        <end position="284"/>
    </location>
</feature>
<reference evidence="2" key="1">
    <citation type="submission" date="2014-07" db="EMBL/GenBank/DDBJ databases">
        <authorList>
            <person name="Urmite Genomes Urmite Genomes"/>
        </authorList>
    </citation>
    <scope>NUCLEOTIDE SEQUENCE</scope>
    <source>
        <strain evidence="2">13S34_air</strain>
    </source>
</reference>
<evidence type="ECO:0000256" key="1">
    <source>
        <dbReference type="SAM" id="Phobius"/>
    </source>
</evidence>
<evidence type="ECO:0000313" key="2">
    <source>
        <dbReference type="EMBL" id="CDZ99356.1"/>
    </source>
</evidence>
<protein>
    <submittedName>
        <fullName evidence="2">Uncharacterized protein</fullName>
    </submittedName>
</protein>
<gene>
    <name evidence="2" type="ORF">BN1050_00060</name>
</gene>
<feature type="transmembrane region" description="Helical" evidence="1">
    <location>
        <begin position="209"/>
        <end position="227"/>
    </location>
</feature>
<feature type="transmembrane region" description="Helical" evidence="1">
    <location>
        <begin position="233"/>
        <end position="249"/>
    </location>
</feature>
<dbReference type="HOGENOM" id="CLU_975919_0_0_9"/>
<organism evidence="2">
    <name type="scientific">Metalysinibacillus saudimassiliensis</name>
    <dbReference type="NCBI Taxonomy" id="1461583"/>
    <lineage>
        <taxon>Bacteria</taxon>
        <taxon>Bacillati</taxon>
        <taxon>Bacillota</taxon>
        <taxon>Bacilli</taxon>
        <taxon>Bacillales</taxon>
        <taxon>Caryophanaceae</taxon>
        <taxon>Metalysinibacillus</taxon>
    </lineage>
</organism>
<keyword evidence="1" id="KW-0472">Membrane</keyword>
<keyword evidence="1" id="KW-0812">Transmembrane</keyword>
<proteinExistence type="predicted"/>
<name>A0A078M3Q7_9BACL</name>
<feature type="transmembrane region" description="Helical" evidence="1">
    <location>
        <begin position="37"/>
        <end position="57"/>
    </location>
</feature>